<proteinExistence type="predicted"/>
<name>A0A2A4AL43_9CORY</name>
<evidence type="ECO:0000313" key="1">
    <source>
        <dbReference type="EMBL" id="PCC83222.1"/>
    </source>
</evidence>
<accession>A0A2A4AL43</accession>
<comment type="caution">
    <text evidence="1">The sequence shown here is derived from an EMBL/GenBank/DDBJ whole genome shotgun (WGS) entry which is preliminary data.</text>
</comment>
<reference evidence="1 2" key="1">
    <citation type="submission" date="2017-09" db="EMBL/GenBank/DDBJ databases">
        <title>Draft Genome Sequence of Corynebacterium accolens AH4003.</title>
        <authorList>
            <person name="Chen Y."/>
            <person name="Oosthuysen W.F."/>
            <person name="Kelley S."/>
            <person name="Horswill A."/>
        </authorList>
    </citation>
    <scope>NUCLEOTIDE SEQUENCE [LARGE SCALE GENOMIC DNA]</scope>
    <source>
        <strain evidence="1 2">AH4003</strain>
    </source>
</reference>
<protein>
    <submittedName>
        <fullName evidence="1">Uncharacterized protein</fullName>
    </submittedName>
</protein>
<sequence length="472" mass="51218">MLSHNRRLLRIGATVLAGSLFLAACGEGESANPRIIQGLHQKKPKEPIARPMSEMVPGEVAAGLGSEKYGLPTAHGASIASGAMEQCQDFKGDTFQAVAEAKTLEDHEIEVDYGLDDADMKSWDGMCAPIKFEGANAFATVATVPYKQDKNEVTGPMLYIFNGGNGAPLVTQPFELPQEFAGKKMSDFAITQVGEKLVFSLNDVPEDKAPQIFTLSLADAASKTVNQPEPPANTSQRRLEEFRIQDSYVYIAERNSEAGYQLVAVDALSGEETVLVDAGSPGFDNVELPPEAKGYTLLHNNDFLVGISDNAARPTFVFDKQQGPRMLGDAFPLDDPEEPTHVSSPTGTIVRNHLTLLDKDAGIKVIDLASGEQVREVSNEDMTEAFETEDYKEKGISAISDGQSLYLSTGKTEESTERYKLNLETLEVEEKNPKAMPLFDTQNLFFAGSTLFANFGEAGETIPATGVYAYYD</sequence>
<dbReference type="AlphaFoldDB" id="A0A2A4AL43"/>
<organism evidence="1 2">
    <name type="scientific">Corynebacterium accolens</name>
    <dbReference type="NCBI Taxonomy" id="38284"/>
    <lineage>
        <taxon>Bacteria</taxon>
        <taxon>Bacillati</taxon>
        <taxon>Actinomycetota</taxon>
        <taxon>Actinomycetes</taxon>
        <taxon>Mycobacteriales</taxon>
        <taxon>Corynebacteriaceae</taxon>
        <taxon>Corynebacterium</taxon>
    </lineage>
</organism>
<dbReference type="EMBL" id="NWBP01000016">
    <property type="protein sequence ID" value="PCC83222.1"/>
    <property type="molecule type" value="Genomic_DNA"/>
</dbReference>
<dbReference type="PROSITE" id="PS51257">
    <property type="entry name" value="PROKAR_LIPOPROTEIN"/>
    <property type="match status" value="1"/>
</dbReference>
<evidence type="ECO:0000313" key="2">
    <source>
        <dbReference type="Proteomes" id="UP000218690"/>
    </source>
</evidence>
<dbReference type="Proteomes" id="UP000218690">
    <property type="component" value="Unassembled WGS sequence"/>
</dbReference>
<gene>
    <name evidence="1" type="ORF">COM45_05365</name>
</gene>